<dbReference type="PRINTS" id="PR00081">
    <property type="entry name" value="GDHRDH"/>
</dbReference>
<dbReference type="FunFam" id="3.40.50.720:FF:000084">
    <property type="entry name" value="Short-chain dehydrogenase reductase"/>
    <property type="match status" value="1"/>
</dbReference>
<sequence>MNIDLSNKRVIVTGASRGIGRAIARAFAAEGARVAICARTAEAVAATGAELATTASSVIARAVDVTDTAGVRKFVDDVAAAWGGVDVLVNNAGQGKGGNLDTLTPEAILEHANILQMGHFRFIQAVVPHMRKQRWGRIIEINALAGTIPTPDGIPSVINRASCIALAKSLGMSLAKENILVNTLNMGWIDTGQWERHYKEMGPGVSREEFDAMVMKVVPVGRYGKPEDVAGMALFLASDYASFISAASIDIAGGMGGQIAYYPTLKRDFEASVRARAAATGGAV</sequence>
<reference evidence="2 3" key="1">
    <citation type="submission" date="2020-04" db="EMBL/GenBank/DDBJ databases">
        <title>Zoogloea sp. G-4-1-14 isolated from soil.</title>
        <authorList>
            <person name="Dahal R.H."/>
        </authorList>
    </citation>
    <scope>NUCLEOTIDE SEQUENCE [LARGE SCALE GENOMIC DNA]</scope>
    <source>
        <strain evidence="2 3">G-4-1-14</strain>
    </source>
</reference>
<proteinExistence type="inferred from homology"/>
<dbReference type="InterPro" id="IPR036291">
    <property type="entry name" value="NAD(P)-bd_dom_sf"/>
</dbReference>
<comment type="similarity">
    <text evidence="1">Belongs to the short-chain dehydrogenases/reductases (SDR) family.</text>
</comment>
<name>A0A848G984_9RHOO</name>
<evidence type="ECO:0000313" key="2">
    <source>
        <dbReference type="EMBL" id="NML28848.1"/>
    </source>
</evidence>
<comment type="caution">
    <text evidence="2">The sequence shown here is derived from an EMBL/GenBank/DDBJ whole genome shotgun (WGS) entry which is preliminary data.</text>
</comment>
<dbReference type="InterPro" id="IPR002347">
    <property type="entry name" value="SDR_fam"/>
</dbReference>
<dbReference type="SUPFAM" id="SSF51735">
    <property type="entry name" value="NAD(P)-binding Rossmann-fold domains"/>
    <property type="match status" value="1"/>
</dbReference>
<evidence type="ECO:0000256" key="1">
    <source>
        <dbReference type="ARBA" id="ARBA00006484"/>
    </source>
</evidence>
<gene>
    <name evidence="2" type="ORF">HHL15_24145</name>
</gene>
<dbReference type="PANTHER" id="PTHR42879">
    <property type="entry name" value="3-OXOACYL-(ACYL-CARRIER-PROTEIN) REDUCTASE"/>
    <property type="match status" value="1"/>
</dbReference>
<dbReference type="InterPro" id="IPR050259">
    <property type="entry name" value="SDR"/>
</dbReference>
<dbReference type="AlphaFoldDB" id="A0A848G984"/>
<evidence type="ECO:0000313" key="3">
    <source>
        <dbReference type="Proteomes" id="UP000580043"/>
    </source>
</evidence>
<protein>
    <submittedName>
        <fullName evidence="2">SDR family oxidoreductase</fullName>
    </submittedName>
</protein>
<dbReference type="CDD" id="cd05344">
    <property type="entry name" value="BKR_like_SDR_like"/>
    <property type="match status" value="1"/>
</dbReference>
<organism evidence="2 3">
    <name type="scientific">Zoogloea dura</name>
    <dbReference type="NCBI Taxonomy" id="2728840"/>
    <lineage>
        <taxon>Bacteria</taxon>
        <taxon>Pseudomonadati</taxon>
        <taxon>Pseudomonadota</taxon>
        <taxon>Betaproteobacteria</taxon>
        <taxon>Rhodocyclales</taxon>
        <taxon>Zoogloeaceae</taxon>
        <taxon>Zoogloea</taxon>
    </lineage>
</organism>
<dbReference type="Pfam" id="PF13561">
    <property type="entry name" value="adh_short_C2"/>
    <property type="match status" value="1"/>
</dbReference>
<dbReference type="PANTHER" id="PTHR42879:SF6">
    <property type="entry name" value="NADPH-DEPENDENT REDUCTASE BACG"/>
    <property type="match status" value="1"/>
</dbReference>
<keyword evidence="3" id="KW-1185">Reference proteome</keyword>
<dbReference type="RefSeq" id="WP_169148365.1">
    <property type="nucleotide sequence ID" value="NZ_JABBGA010000037.1"/>
</dbReference>
<dbReference type="Gene3D" id="3.40.50.720">
    <property type="entry name" value="NAD(P)-binding Rossmann-like Domain"/>
    <property type="match status" value="1"/>
</dbReference>
<dbReference type="Proteomes" id="UP000580043">
    <property type="component" value="Unassembled WGS sequence"/>
</dbReference>
<accession>A0A848G984</accession>
<dbReference type="EMBL" id="JABBGA010000037">
    <property type="protein sequence ID" value="NML28848.1"/>
    <property type="molecule type" value="Genomic_DNA"/>
</dbReference>